<dbReference type="InterPro" id="IPR009057">
    <property type="entry name" value="Homeodomain-like_sf"/>
</dbReference>
<dbReference type="InterPro" id="IPR001647">
    <property type="entry name" value="HTH_TetR"/>
</dbReference>
<feature type="DNA-binding region" description="H-T-H motif" evidence="4">
    <location>
        <begin position="45"/>
        <end position="64"/>
    </location>
</feature>
<dbReference type="InterPro" id="IPR050109">
    <property type="entry name" value="HTH-type_TetR-like_transc_reg"/>
</dbReference>
<evidence type="ECO:0000256" key="2">
    <source>
        <dbReference type="ARBA" id="ARBA00023125"/>
    </source>
</evidence>
<evidence type="ECO:0000256" key="4">
    <source>
        <dbReference type="PROSITE-ProRule" id="PRU00335"/>
    </source>
</evidence>
<feature type="domain" description="HTH tetR-type" evidence="5">
    <location>
        <begin position="22"/>
        <end position="82"/>
    </location>
</feature>
<dbReference type="KEGG" id="scor:J3U87_26935"/>
<dbReference type="RefSeq" id="WP_237378878.1">
    <property type="nucleotide sequence ID" value="NZ_CP071793.1"/>
</dbReference>
<evidence type="ECO:0000313" key="6">
    <source>
        <dbReference type="EMBL" id="QTD49237.1"/>
    </source>
</evidence>
<dbReference type="Proteomes" id="UP000663929">
    <property type="component" value="Chromosome"/>
</dbReference>
<evidence type="ECO:0000256" key="3">
    <source>
        <dbReference type="ARBA" id="ARBA00023163"/>
    </source>
</evidence>
<organism evidence="6 7">
    <name type="scientific">Sulfidibacter corallicola</name>
    <dbReference type="NCBI Taxonomy" id="2818388"/>
    <lineage>
        <taxon>Bacteria</taxon>
        <taxon>Pseudomonadati</taxon>
        <taxon>Acidobacteriota</taxon>
        <taxon>Holophagae</taxon>
        <taxon>Acanthopleuribacterales</taxon>
        <taxon>Acanthopleuribacteraceae</taxon>
        <taxon>Sulfidibacter</taxon>
    </lineage>
</organism>
<dbReference type="SUPFAM" id="SSF46689">
    <property type="entry name" value="Homeodomain-like"/>
    <property type="match status" value="1"/>
</dbReference>
<dbReference type="GO" id="GO:0000976">
    <property type="term" value="F:transcription cis-regulatory region binding"/>
    <property type="evidence" value="ECO:0007669"/>
    <property type="project" value="TreeGrafter"/>
</dbReference>
<evidence type="ECO:0000313" key="7">
    <source>
        <dbReference type="Proteomes" id="UP000663929"/>
    </source>
</evidence>
<evidence type="ECO:0000256" key="1">
    <source>
        <dbReference type="ARBA" id="ARBA00023015"/>
    </source>
</evidence>
<evidence type="ECO:0000259" key="5">
    <source>
        <dbReference type="PROSITE" id="PS50977"/>
    </source>
</evidence>
<dbReference type="PROSITE" id="PS50977">
    <property type="entry name" value="HTH_TETR_2"/>
    <property type="match status" value="1"/>
</dbReference>
<sequence>MDNRDQTTDPHAQMGARELKKIRNRQAILAAGQRVFAQIGYDAATVRDIVRESGLSPGTFYNYFQDKETVFQELMNGIVGDLRGRVQRARGEARDAHGFLANAFLAFFNMFRDQPELLQLVSRNQAVLRGLVADGQLVSALFSELAADLERAMDSGMMPRAPVQWMTWVMAGAGFEILAQMAKDPEIEPLAMANFLSDLFQGGMARVAGRASVETSSAGK</sequence>
<gene>
    <name evidence="6" type="ORF">J3U87_26935</name>
</gene>
<reference evidence="6" key="1">
    <citation type="submission" date="2021-03" db="EMBL/GenBank/DDBJ databases">
        <title>Acanthopleuribacteraceae sp. M133.</title>
        <authorList>
            <person name="Wang G."/>
        </authorList>
    </citation>
    <scope>NUCLEOTIDE SEQUENCE</scope>
    <source>
        <strain evidence="6">M133</strain>
    </source>
</reference>
<dbReference type="PRINTS" id="PR00455">
    <property type="entry name" value="HTHTETR"/>
</dbReference>
<dbReference type="GO" id="GO:0003700">
    <property type="term" value="F:DNA-binding transcription factor activity"/>
    <property type="evidence" value="ECO:0007669"/>
    <property type="project" value="TreeGrafter"/>
</dbReference>
<dbReference type="Gene3D" id="1.10.357.10">
    <property type="entry name" value="Tetracycline Repressor, domain 2"/>
    <property type="match status" value="1"/>
</dbReference>
<dbReference type="PANTHER" id="PTHR30055:SF234">
    <property type="entry name" value="HTH-TYPE TRANSCRIPTIONAL REGULATOR BETI"/>
    <property type="match status" value="1"/>
</dbReference>
<name>A0A8A4TIB4_SULCO</name>
<dbReference type="InterPro" id="IPR023772">
    <property type="entry name" value="DNA-bd_HTH_TetR-type_CS"/>
</dbReference>
<dbReference type="EMBL" id="CP071793">
    <property type="protein sequence ID" value="QTD49237.1"/>
    <property type="molecule type" value="Genomic_DNA"/>
</dbReference>
<keyword evidence="2 4" id="KW-0238">DNA-binding</keyword>
<dbReference type="AlphaFoldDB" id="A0A8A4TIB4"/>
<protein>
    <submittedName>
        <fullName evidence="6">TetR/AcrR family transcriptional regulator</fullName>
    </submittedName>
</protein>
<dbReference type="Pfam" id="PF00440">
    <property type="entry name" value="TetR_N"/>
    <property type="match status" value="1"/>
</dbReference>
<keyword evidence="3" id="KW-0804">Transcription</keyword>
<keyword evidence="1" id="KW-0805">Transcription regulation</keyword>
<proteinExistence type="predicted"/>
<dbReference type="PANTHER" id="PTHR30055">
    <property type="entry name" value="HTH-TYPE TRANSCRIPTIONAL REGULATOR RUTR"/>
    <property type="match status" value="1"/>
</dbReference>
<keyword evidence="7" id="KW-1185">Reference proteome</keyword>
<dbReference type="PROSITE" id="PS01081">
    <property type="entry name" value="HTH_TETR_1"/>
    <property type="match status" value="1"/>
</dbReference>
<accession>A0A8A4TIB4</accession>